<evidence type="ECO:0000256" key="10">
    <source>
        <dbReference type="SAM" id="Coils"/>
    </source>
</evidence>
<dbReference type="GeneID" id="28726798"/>
<gene>
    <name evidence="14" type="ORF">Malapachy_0402</name>
</gene>
<keyword evidence="6 12" id="KW-1133">Transmembrane helix</keyword>
<comment type="caution">
    <text evidence="14">The sequence shown here is derived from an EMBL/GenBank/DDBJ whole genome shotgun (WGS) entry which is preliminary data.</text>
</comment>
<sequence>MANVVRAPAPSSLCDAIERRLHDVKEVQVPRLVACTSASDLAELEAELQATLHKIASFVQQLDDDVEEGETPEERQALRDMAHKQRKALQALRQDTRRALLTAHRAVQAHQHMAARTALLGTAPKATVTSLDGPKDRAGATSEQVTSALQRTVALMSGELEKSGYSAQLLEESSDVLSQVSQKYESFNDLLRDSISLIRQMERAELVDFGILAGSILFFVGCVAYILYVRVLSRGIWALGTAWRATNYVGAGAWGGASSLAAAASSAAAAMHTSVASHMPSQATPGSAYSAPSSSLSSSTTAWDDMYLPRDTHGSSAGADAMQDMPPSTWTSQDIMQDESVRGNIEALHDDLLPSEGISDPALETPDEVYVDAVSDFDDAWPSVTESSTTEAEPASAPEAERDIERDVEPDVEPKVEPDARFDMSLEAEPESTPDMTVEATPAMTDESTPATTDVEETSSHPIAEAMPSTTETSDVVHDDRPSAIGSTALPSVTGPTEDLLARLTDALSSHTISPLSATTTYSPRSQARPWSDEL</sequence>
<dbReference type="GO" id="GO:0006890">
    <property type="term" value="P:retrograde vesicle-mediated transport, Golgi to endoplasmic reticulum"/>
    <property type="evidence" value="ECO:0007669"/>
    <property type="project" value="InterPro"/>
</dbReference>
<dbReference type="PANTHER" id="PTHR12825:SF0">
    <property type="entry name" value="VESICLE TRANSPORT PROTEIN SEC20"/>
    <property type="match status" value="1"/>
</dbReference>
<feature type="compositionally biased region" description="Low complexity" evidence="11">
    <location>
        <begin position="382"/>
        <end position="398"/>
    </location>
</feature>
<feature type="region of interest" description="Disordered" evidence="11">
    <location>
        <begin position="511"/>
        <end position="535"/>
    </location>
</feature>
<dbReference type="OrthoDB" id="46868at2759"/>
<evidence type="ECO:0000256" key="7">
    <source>
        <dbReference type="ARBA" id="ARBA00023054"/>
    </source>
</evidence>
<feature type="compositionally biased region" description="Basic and acidic residues" evidence="11">
    <location>
        <begin position="399"/>
        <end position="424"/>
    </location>
</feature>
<dbReference type="VEuPathDB" id="FungiDB:Malapachy_0402"/>
<keyword evidence="3 12" id="KW-0812">Transmembrane</keyword>
<dbReference type="GO" id="GO:0005484">
    <property type="term" value="F:SNAP receptor activity"/>
    <property type="evidence" value="ECO:0007669"/>
    <property type="project" value="InterPro"/>
</dbReference>
<comment type="similarity">
    <text evidence="9">Belongs to the SEC20 family.</text>
</comment>
<keyword evidence="15" id="KW-1185">Reference proteome</keyword>
<keyword evidence="4" id="KW-0256">Endoplasmic reticulum</keyword>
<reference evidence="14 15" key="1">
    <citation type="submission" date="2015-07" db="EMBL/GenBank/DDBJ databases">
        <title>Draft Genome Sequence of Malassezia furfur CBS1878 and Malassezia pachydermatis CBS1879.</title>
        <authorList>
            <person name="Triana S."/>
            <person name="Ohm R."/>
            <person name="Gonzalez A."/>
            <person name="DeCock H."/>
            <person name="Restrepo S."/>
            <person name="Celis A."/>
        </authorList>
    </citation>
    <scope>NUCLEOTIDE SEQUENCE [LARGE SCALE GENOMIC DNA]</scope>
    <source>
        <strain evidence="14 15">CBS 1879</strain>
    </source>
</reference>
<dbReference type="Pfam" id="PF03908">
    <property type="entry name" value="Sec20"/>
    <property type="match status" value="1"/>
</dbReference>
<dbReference type="RefSeq" id="XP_017990255.1">
    <property type="nucleotide sequence ID" value="XM_018134923.1"/>
</dbReference>
<name>A0A0M9VMV0_9BASI</name>
<evidence type="ECO:0000256" key="2">
    <source>
        <dbReference type="ARBA" id="ARBA00022448"/>
    </source>
</evidence>
<dbReference type="EMBL" id="LGAV01000010">
    <property type="protein sequence ID" value="KOS12623.1"/>
    <property type="molecule type" value="Genomic_DNA"/>
</dbReference>
<evidence type="ECO:0000256" key="3">
    <source>
        <dbReference type="ARBA" id="ARBA00022692"/>
    </source>
</evidence>
<protein>
    <recommendedName>
        <fullName evidence="13">Sec20 C-terminal domain-containing protein</fullName>
    </recommendedName>
</protein>
<feature type="transmembrane region" description="Helical" evidence="12">
    <location>
        <begin position="248"/>
        <end position="271"/>
    </location>
</feature>
<evidence type="ECO:0000256" key="8">
    <source>
        <dbReference type="ARBA" id="ARBA00023136"/>
    </source>
</evidence>
<comment type="subcellular location">
    <subcellularLocation>
        <location evidence="1">Endoplasmic reticulum membrane</location>
        <topology evidence="1">Single-pass type IV membrane protein</topology>
    </subcellularLocation>
</comment>
<evidence type="ECO:0000256" key="12">
    <source>
        <dbReference type="SAM" id="Phobius"/>
    </source>
</evidence>
<dbReference type="Proteomes" id="UP000037751">
    <property type="component" value="Unassembled WGS sequence"/>
</dbReference>
<evidence type="ECO:0000256" key="6">
    <source>
        <dbReference type="ARBA" id="ARBA00022989"/>
    </source>
</evidence>
<evidence type="ECO:0000259" key="13">
    <source>
        <dbReference type="Pfam" id="PF03908"/>
    </source>
</evidence>
<dbReference type="InterPro" id="IPR005606">
    <property type="entry name" value="Sec20"/>
</dbReference>
<dbReference type="GO" id="GO:0005789">
    <property type="term" value="C:endoplasmic reticulum membrane"/>
    <property type="evidence" value="ECO:0007669"/>
    <property type="project" value="UniProtKB-SubCell"/>
</dbReference>
<keyword evidence="7 10" id="KW-0175">Coiled coil</keyword>
<accession>A0A0M9VMV0</accession>
<evidence type="ECO:0000256" key="5">
    <source>
        <dbReference type="ARBA" id="ARBA00022892"/>
    </source>
</evidence>
<feature type="compositionally biased region" description="Polar residues" evidence="11">
    <location>
        <begin position="485"/>
        <end position="495"/>
    </location>
</feature>
<feature type="compositionally biased region" description="Polar residues" evidence="11">
    <location>
        <begin position="511"/>
        <end position="526"/>
    </location>
</feature>
<evidence type="ECO:0000256" key="4">
    <source>
        <dbReference type="ARBA" id="ARBA00022824"/>
    </source>
</evidence>
<evidence type="ECO:0000256" key="11">
    <source>
        <dbReference type="SAM" id="MobiDB-lite"/>
    </source>
</evidence>
<evidence type="ECO:0000256" key="9">
    <source>
        <dbReference type="ARBA" id="ARBA00037934"/>
    </source>
</evidence>
<feature type="coiled-coil region" evidence="10">
    <location>
        <begin position="41"/>
        <end position="95"/>
    </location>
</feature>
<evidence type="ECO:0000313" key="14">
    <source>
        <dbReference type="EMBL" id="KOS12623.1"/>
    </source>
</evidence>
<feature type="transmembrane region" description="Helical" evidence="12">
    <location>
        <begin position="206"/>
        <end position="228"/>
    </location>
</feature>
<evidence type="ECO:0000313" key="15">
    <source>
        <dbReference type="Proteomes" id="UP000037751"/>
    </source>
</evidence>
<evidence type="ECO:0000256" key="1">
    <source>
        <dbReference type="ARBA" id="ARBA00004163"/>
    </source>
</evidence>
<organism evidence="14 15">
    <name type="scientific">Malassezia pachydermatis</name>
    <dbReference type="NCBI Taxonomy" id="77020"/>
    <lineage>
        <taxon>Eukaryota</taxon>
        <taxon>Fungi</taxon>
        <taxon>Dikarya</taxon>
        <taxon>Basidiomycota</taxon>
        <taxon>Ustilaginomycotina</taxon>
        <taxon>Malasseziomycetes</taxon>
        <taxon>Malasseziales</taxon>
        <taxon>Malasseziaceae</taxon>
        <taxon>Malassezia</taxon>
    </lineage>
</organism>
<proteinExistence type="inferred from homology"/>
<feature type="domain" description="Sec20 C-terminal" evidence="13">
    <location>
        <begin position="141"/>
        <end position="231"/>
    </location>
</feature>
<dbReference type="AlphaFoldDB" id="A0A0M9VMV0"/>
<dbReference type="InterPro" id="IPR056173">
    <property type="entry name" value="Sec20_C"/>
</dbReference>
<keyword evidence="8 12" id="KW-0472">Membrane</keyword>
<dbReference type="PANTHER" id="PTHR12825">
    <property type="entry name" value="BNIP1-RELATED"/>
    <property type="match status" value="1"/>
</dbReference>
<dbReference type="STRING" id="77020.A0A0M9VMV0"/>
<feature type="region of interest" description="Disordered" evidence="11">
    <location>
        <begin position="380"/>
        <end position="497"/>
    </location>
</feature>
<keyword evidence="2" id="KW-0813">Transport</keyword>
<dbReference type="GO" id="GO:0031201">
    <property type="term" value="C:SNARE complex"/>
    <property type="evidence" value="ECO:0007669"/>
    <property type="project" value="TreeGrafter"/>
</dbReference>
<keyword evidence="5" id="KW-0931">ER-Golgi transport</keyword>